<dbReference type="Proteomes" id="UP001230504">
    <property type="component" value="Unassembled WGS sequence"/>
</dbReference>
<keyword evidence="3" id="KW-1185">Reference proteome</keyword>
<proteinExistence type="predicted"/>
<evidence type="ECO:0000313" key="3">
    <source>
        <dbReference type="Proteomes" id="UP001230504"/>
    </source>
</evidence>
<accession>A0AAD8QCL8</accession>
<reference evidence="2" key="1">
    <citation type="submission" date="2021-06" db="EMBL/GenBank/DDBJ databases">
        <title>Comparative genomics, transcriptomics and evolutionary studies reveal genomic signatures of adaptation to plant cell wall in hemibiotrophic fungi.</title>
        <authorList>
            <consortium name="DOE Joint Genome Institute"/>
            <person name="Baroncelli R."/>
            <person name="Diaz J.F."/>
            <person name="Benocci T."/>
            <person name="Peng M."/>
            <person name="Battaglia E."/>
            <person name="Haridas S."/>
            <person name="Andreopoulos W."/>
            <person name="Labutti K."/>
            <person name="Pangilinan J."/>
            <person name="Floch G.L."/>
            <person name="Makela M.R."/>
            <person name="Henrissat B."/>
            <person name="Grigoriev I.V."/>
            <person name="Crouch J.A."/>
            <person name="De Vries R.P."/>
            <person name="Sukno S.A."/>
            <person name="Thon M.R."/>
        </authorList>
    </citation>
    <scope>NUCLEOTIDE SEQUENCE</scope>
    <source>
        <strain evidence="2">CBS 125086</strain>
    </source>
</reference>
<dbReference type="GeneID" id="85441184"/>
<organism evidence="2 3">
    <name type="scientific">Colletotrichum navitas</name>
    <dbReference type="NCBI Taxonomy" id="681940"/>
    <lineage>
        <taxon>Eukaryota</taxon>
        <taxon>Fungi</taxon>
        <taxon>Dikarya</taxon>
        <taxon>Ascomycota</taxon>
        <taxon>Pezizomycotina</taxon>
        <taxon>Sordariomycetes</taxon>
        <taxon>Hypocreomycetidae</taxon>
        <taxon>Glomerellales</taxon>
        <taxon>Glomerellaceae</taxon>
        <taxon>Colletotrichum</taxon>
        <taxon>Colletotrichum graminicola species complex</taxon>
    </lineage>
</organism>
<comment type="caution">
    <text evidence="2">The sequence shown here is derived from an EMBL/GenBank/DDBJ whole genome shotgun (WGS) entry which is preliminary data.</text>
</comment>
<evidence type="ECO:0000256" key="1">
    <source>
        <dbReference type="SAM" id="SignalP"/>
    </source>
</evidence>
<dbReference type="RefSeq" id="XP_060420556.1">
    <property type="nucleotide sequence ID" value="XM_060556944.1"/>
</dbReference>
<keyword evidence="1" id="KW-0732">Signal</keyword>
<name>A0AAD8QCL8_9PEZI</name>
<protein>
    <recommendedName>
        <fullName evidence="4">Secreted protein</fullName>
    </recommendedName>
</protein>
<sequence length="80" mass="8857">MTATGDRDTNCLGTWGWSVLCLFVWGLSEENNLVHAMMFSFHGPNTSMEVSNERRTSRKLTTGQPAKTCFGVFCCCNSGK</sequence>
<feature type="chain" id="PRO_5042227759" description="Secreted protein" evidence="1">
    <location>
        <begin position="27"/>
        <end position="80"/>
    </location>
</feature>
<feature type="signal peptide" evidence="1">
    <location>
        <begin position="1"/>
        <end position="26"/>
    </location>
</feature>
<dbReference type="AlphaFoldDB" id="A0AAD8QCL8"/>
<dbReference type="EMBL" id="JAHLJV010000001">
    <property type="protein sequence ID" value="KAK1600060.1"/>
    <property type="molecule type" value="Genomic_DNA"/>
</dbReference>
<gene>
    <name evidence="2" type="ORF">LY79DRAFT_5416</name>
</gene>
<evidence type="ECO:0000313" key="2">
    <source>
        <dbReference type="EMBL" id="KAK1600060.1"/>
    </source>
</evidence>
<evidence type="ECO:0008006" key="4">
    <source>
        <dbReference type="Google" id="ProtNLM"/>
    </source>
</evidence>